<organism evidence="1 2">
    <name type="scientific">Streptomyces kaniharaensis</name>
    <dbReference type="NCBI Taxonomy" id="212423"/>
    <lineage>
        <taxon>Bacteria</taxon>
        <taxon>Bacillati</taxon>
        <taxon>Actinomycetota</taxon>
        <taxon>Actinomycetes</taxon>
        <taxon>Kitasatosporales</taxon>
        <taxon>Streptomycetaceae</taxon>
        <taxon>Streptomyces</taxon>
    </lineage>
</organism>
<reference evidence="1 2" key="1">
    <citation type="submission" date="2019-09" db="EMBL/GenBank/DDBJ databases">
        <title>Genome Sequences of Streptomyces kaniharaensis ATCC 21070.</title>
        <authorList>
            <person name="Zhu W."/>
            <person name="De Crecy-Lagard V."/>
            <person name="Richards N.G."/>
        </authorList>
    </citation>
    <scope>NUCLEOTIDE SEQUENCE [LARGE SCALE GENOMIC DNA]</scope>
    <source>
        <strain evidence="1 2">SF-557</strain>
    </source>
</reference>
<dbReference type="AlphaFoldDB" id="A0A6N7L314"/>
<evidence type="ECO:0000313" key="2">
    <source>
        <dbReference type="Proteomes" id="UP000450000"/>
    </source>
</evidence>
<comment type="caution">
    <text evidence="1">The sequence shown here is derived from an EMBL/GenBank/DDBJ whole genome shotgun (WGS) entry which is preliminary data.</text>
</comment>
<accession>A0A6N7L314</accession>
<protein>
    <submittedName>
        <fullName evidence="1">Uncharacterized protein</fullName>
    </submittedName>
</protein>
<proteinExistence type="predicted"/>
<name>A0A6N7L314_9ACTN</name>
<gene>
    <name evidence="1" type="ORF">F7Q99_33155</name>
</gene>
<keyword evidence="2" id="KW-1185">Reference proteome</keyword>
<evidence type="ECO:0000313" key="1">
    <source>
        <dbReference type="EMBL" id="MQS16908.1"/>
    </source>
</evidence>
<dbReference type="EMBL" id="WBOF01000003">
    <property type="protein sequence ID" value="MQS16908.1"/>
    <property type="molecule type" value="Genomic_DNA"/>
</dbReference>
<sequence length="153" mass="16479">MTEALMNRYRQTVEPLLEPGEHLMDVATVIPVAGARGVGHGPGALVGNALGRLGAVSGESGSLASSFPSTAGAAMTKLLAVTDRRAAFVTARDIRKAGQVLWHAPRHLVLRVERRPRFQAMARFRLHFADGSAVSMYTARRRTIEALADHLGR</sequence>
<dbReference type="OrthoDB" id="4198508at2"/>
<dbReference type="Proteomes" id="UP000450000">
    <property type="component" value="Unassembled WGS sequence"/>
</dbReference>
<dbReference type="RefSeq" id="WP_153468616.1">
    <property type="nucleotide sequence ID" value="NZ_WBOF01000003.1"/>
</dbReference>